<dbReference type="STRING" id="1300349.I603_2222"/>
<dbReference type="InterPro" id="IPR052516">
    <property type="entry name" value="N-heterocyclic_Hydroxylase"/>
</dbReference>
<dbReference type="PANTHER" id="PTHR47495:SF1">
    <property type="entry name" value="BLL3820 PROTEIN"/>
    <property type="match status" value="1"/>
</dbReference>
<keyword evidence="5" id="KW-1185">Reference proteome</keyword>
<dbReference type="AlphaFoldDB" id="A0A1A7BGC1"/>
<evidence type="ECO:0000256" key="2">
    <source>
        <dbReference type="SAM" id="Phobius"/>
    </source>
</evidence>
<organism evidence="4 5">
    <name type="scientific">Erythrobacter dokdonensis DSW-74</name>
    <dbReference type="NCBI Taxonomy" id="1300349"/>
    <lineage>
        <taxon>Bacteria</taxon>
        <taxon>Pseudomonadati</taxon>
        <taxon>Pseudomonadota</taxon>
        <taxon>Alphaproteobacteria</taxon>
        <taxon>Sphingomonadales</taxon>
        <taxon>Erythrobacteraceae</taxon>
        <taxon>Erythrobacter/Porphyrobacter group</taxon>
        <taxon>Erythrobacter</taxon>
    </lineage>
</organism>
<reference evidence="4 5" key="1">
    <citation type="submission" date="2016-06" db="EMBL/GenBank/DDBJ databases">
        <title>Genome sequence of Porphyrobacter dokdonensis DSW-74.</title>
        <authorList>
            <person name="Kim J.F."/>
            <person name="Song J.Y."/>
        </authorList>
    </citation>
    <scope>NUCLEOTIDE SEQUENCE [LARGE SCALE GENOMIC DNA]</scope>
    <source>
        <strain evidence="4 5">DSW-74</strain>
    </source>
</reference>
<dbReference type="SUPFAM" id="SSF54665">
    <property type="entry name" value="CO dehydrogenase molybdoprotein N-domain-like"/>
    <property type="match status" value="1"/>
</dbReference>
<dbReference type="Gene3D" id="3.30.365.10">
    <property type="entry name" value="Aldehyde oxidase/xanthine dehydrogenase, molybdopterin binding domain"/>
    <property type="match status" value="3"/>
</dbReference>
<name>A0A1A7BGC1_9SPHN</name>
<comment type="caution">
    <text evidence="4">The sequence shown here is derived from an EMBL/GenBank/DDBJ whole genome shotgun (WGS) entry which is preliminary data.</text>
</comment>
<dbReference type="Pfam" id="PF02738">
    <property type="entry name" value="MoCoBD_1"/>
    <property type="match status" value="1"/>
</dbReference>
<dbReference type="InterPro" id="IPR008274">
    <property type="entry name" value="AldOxase/xan_DH_MoCoBD1"/>
</dbReference>
<accession>A0A1A7BGC1</accession>
<dbReference type="Pfam" id="PF20256">
    <property type="entry name" value="MoCoBD_2"/>
    <property type="match status" value="2"/>
</dbReference>
<dbReference type="PIRSF" id="PIRSF036389">
    <property type="entry name" value="IOR_B"/>
    <property type="match status" value="1"/>
</dbReference>
<feature type="transmembrane region" description="Helical" evidence="2">
    <location>
        <begin position="7"/>
        <end position="25"/>
    </location>
</feature>
<keyword evidence="2 4" id="KW-0812">Transmembrane</keyword>
<dbReference type="GO" id="GO:0016491">
    <property type="term" value="F:oxidoreductase activity"/>
    <property type="evidence" value="ECO:0007669"/>
    <property type="project" value="InterPro"/>
</dbReference>
<dbReference type="InterPro" id="IPR000674">
    <property type="entry name" value="Ald_Oxase/Xan_DH_a/b"/>
</dbReference>
<sequence>MQITRRGILAGAAAGGGLLIAWWLMPRSYATPLVAAKGEHVFGAWLKIARDGVVSVAVPQLEMGQGITTLLPQIVAYELGADWRQIAVEPAPVSGAYGNIPLAKKWIALWDPSFAGLSERTDALMAERFAGAQRFTATADGTSLAAYELPCREAAAAARAMLAQEAASRWGVTWEECEVEGGFVRHGEQRASFGELAEAAARYSPPDPPPLRPEPPREAPLPADAEVAPVYPRLDLPSKVDGSWRFAGDVRLPGMVFASIRHGPTGDSQLTGFDRDAAAGIRGLAGIVESKRWLAVAAETWWSAEAALEAMKPRFSTSAPVSSNELAARLDTFLTGAKGITIAETGLGAEAMTRVDMGRRYEVELHHAAPVETACAAARYADGRLDLWIACQAPEQARIAAARALGIATEDVALYPMPAGGSFDSRLEHDHAIEIALIARELGRPVQLTWPRRDELIRSRPRPPVWMLLGAQVSESEEGAIDGLRLRIATPPAAREFGKRLFGNLTPTAAMRETTGDADPLACEGAVPPYELPGVVAEHVPVDIGLPVGRVRGNAWGPTTFAIECFIDEIAAKYGREPLSFRIAMLGSDVRLAACLQRAAQLAGWDGGADQSGQGLAIARIGDGPDAARIACVATARQGEGGVRVTQLAAAVDIGRIINHDIARQQIEGGLVFGLGVALGNPFKLRAGMPENLDYASLGLPTLADCPQMRIEFLPSEAPPADPGELGAVVVPPAIANALFSATGLRLRRLPLLSDGI</sequence>
<dbReference type="InterPro" id="IPR036856">
    <property type="entry name" value="Ald_Oxase/Xan_DH_a/b_sf"/>
</dbReference>
<feature type="region of interest" description="Disordered" evidence="1">
    <location>
        <begin position="201"/>
        <end position="221"/>
    </location>
</feature>
<feature type="domain" description="Aldehyde oxidase/xanthine dehydrogenase a/b hammerhead" evidence="3">
    <location>
        <begin position="241"/>
        <end position="319"/>
    </location>
</feature>
<dbReference type="Gene3D" id="3.90.1170.50">
    <property type="entry name" value="Aldehyde oxidase/xanthine dehydrogenase, a/b hammerhead"/>
    <property type="match status" value="1"/>
</dbReference>
<dbReference type="SUPFAM" id="SSF56003">
    <property type="entry name" value="Molybdenum cofactor-binding domain"/>
    <property type="match status" value="2"/>
</dbReference>
<dbReference type="InterPro" id="IPR037165">
    <property type="entry name" value="AldOxase/xan_DH_Mopterin-bd_sf"/>
</dbReference>
<gene>
    <name evidence="4" type="ORF">I603_2222</name>
</gene>
<dbReference type="PROSITE" id="PS51318">
    <property type="entry name" value="TAT"/>
    <property type="match status" value="1"/>
</dbReference>
<evidence type="ECO:0000256" key="1">
    <source>
        <dbReference type="SAM" id="MobiDB-lite"/>
    </source>
</evidence>
<dbReference type="SMART" id="SM01008">
    <property type="entry name" value="Ald_Xan_dh_C"/>
    <property type="match status" value="1"/>
</dbReference>
<dbReference type="RefSeq" id="WP_068865020.1">
    <property type="nucleotide sequence ID" value="NZ_LZYB01000006.1"/>
</dbReference>
<keyword evidence="2" id="KW-1133">Transmembrane helix</keyword>
<evidence type="ECO:0000259" key="3">
    <source>
        <dbReference type="SMART" id="SM01008"/>
    </source>
</evidence>
<dbReference type="InterPro" id="IPR012368">
    <property type="entry name" value="OxRdtase_Mopterin-bd_su_IorB"/>
</dbReference>
<evidence type="ECO:0000313" key="4">
    <source>
        <dbReference type="EMBL" id="OBV10260.1"/>
    </source>
</evidence>
<dbReference type="PANTHER" id="PTHR47495">
    <property type="entry name" value="ALDEHYDE DEHYDROGENASE"/>
    <property type="match status" value="1"/>
</dbReference>
<protein>
    <submittedName>
        <fullName evidence="4">Putative transmembrane isoquinoline 1-oxidoreductase (Beta subunit) oxidoreductase protein</fullName>
    </submittedName>
</protein>
<dbReference type="PATRIC" id="fig|1300349.4.peg.2214"/>
<proteinExistence type="predicted"/>
<keyword evidence="2" id="KW-0472">Membrane</keyword>
<dbReference type="InterPro" id="IPR006311">
    <property type="entry name" value="TAT_signal"/>
</dbReference>
<dbReference type="InterPro" id="IPR046867">
    <property type="entry name" value="AldOxase/xan_DH_MoCoBD2"/>
</dbReference>
<dbReference type="EMBL" id="LZYB01000006">
    <property type="protein sequence ID" value="OBV10260.1"/>
    <property type="molecule type" value="Genomic_DNA"/>
</dbReference>
<evidence type="ECO:0000313" key="5">
    <source>
        <dbReference type="Proteomes" id="UP000092484"/>
    </source>
</evidence>
<dbReference type="Proteomes" id="UP000092484">
    <property type="component" value="Unassembled WGS sequence"/>
</dbReference>